<dbReference type="Gene3D" id="3.40.50.2300">
    <property type="match status" value="1"/>
</dbReference>
<reference evidence="10 11" key="1">
    <citation type="submission" date="2020-07" db="EMBL/GenBank/DDBJ databases">
        <title>Vallitalea guaymasensis genome.</title>
        <authorList>
            <person name="Postec A."/>
        </authorList>
    </citation>
    <scope>NUCLEOTIDE SEQUENCE [LARGE SCALE GENOMIC DNA]</scope>
    <source>
        <strain evidence="10 11">Ra1766G1</strain>
    </source>
</reference>
<feature type="domain" description="Response regulatory" evidence="8">
    <location>
        <begin position="3"/>
        <end position="121"/>
    </location>
</feature>
<evidence type="ECO:0000313" key="11">
    <source>
        <dbReference type="Proteomes" id="UP000677305"/>
    </source>
</evidence>
<keyword evidence="11" id="KW-1185">Reference proteome</keyword>
<evidence type="ECO:0000259" key="9">
    <source>
        <dbReference type="PROSITE" id="PS50887"/>
    </source>
</evidence>
<evidence type="ECO:0000259" key="8">
    <source>
        <dbReference type="PROSITE" id="PS50110"/>
    </source>
</evidence>
<dbReference type="GO" id="GO:0043565">
    <property type="term" value="F:sequence-specific DNA binding"/>
    <property type="evidence" value="ECO:0007669"/>
    <property type="project" value="InterPro"/>
</dbReference>
<name>A0A8J8SBV5_9FIRM</name>
<dbReference type="GO" id="GO:0000160">
    <property type="term" value="P:phosphorelay signal transduction system"/>
    <property type="evidence" value="ECO:0007669"/>
    <property type="project" value="InterPro"/>
</dbReference>
<evidence type="ECO:0000256" key="2">
    <source>
        <dbReference type="ARBA" id="ARBA00023015"/>
    </source>
</evidence>
<dbReference type="InterPro" id="IPR009057">
    <property type="entry name" value="Homeodomain-like_sf"/>
</dbReference>
<dbReference type="InterPro" id="IPR018060">
    <property type="entry name" value="HTH_AraC"/>
</dbReference>
<dbReference type="SMART" id="SM00448">
    <property type="entry name" value="REC"/>
    <property type="match status" value="1"/>
</dbReference>
<dbReference type="PANTHER" id="PTHR43280">
    <property type="entry name" value="ARAC-FAMILY TRANSCRIPTIONAL REGULATOR"/>
    <property type="match status" value="1"/>
</dbReference>
<dbReference type="PANTHER" id="PTHR43280:SF28">
    <property type="entry name" value="HTH-TYPE TRANSCRIPTIONAL ACTIVATOR RHAS"/>
    <property type="match status" value="1"/>
</dbReference>
<evidence type="ECO:0000256" key="6">
    <source>
        <dbReference type="PROSITE-ProRule" id="PRU00169"/>
    </source>
</evidence>
<protein>
    <recommendedName>
        <fullName evidence="1">Stage 0 sporulation protein A homolog</fullName>
    </recommendedName>
</protein>
<dbReference type="PROSITE" id="PS01124">
    <property type="entry name" value="HTH_ARAC_FAMILY_2"/>
    <property type="match status" value="1"/>
</dbReference>
<keyword evidence="2" id="KW-0805">Transcription regulation</keyword>
<dbReference type="PROSITE" id="PS50887">
    <property type="entry name" value="GGDEF"/>
    <property type="match status" value="1"/>
</dbReference>
<keyword evidence="3" id="KW-0238">DNA-binding</keyword>
<evidence type="ECO:0000256" key="1">
    <source>
        <dbReference type="ARBA" id="ARBA00018672"/>
    </source>
</evidence>
<dbReference type="EMBL" id="CP058561">
    <property type="protein sequence ID" value="QUH28766.1"/>
    <property type="molecule type" value="Genomic_DNA"/>
</dbReference>
<dbReference type="GO" id="GO:0003700">
    <property type="term" value="F:DNA-binding transcription factor activity"/>
    <property type="evidence" value="ECO:0007669"/>
    <property type="project" value="InterPro"/>
</dbReference>
<comment type="function">
    <text evidence="5">May play the central regulatory role in sporulation. It may be an element of the effector pathway responsible for the activation of sporulation genes in response to nutritional stress. Spo0A may act in concert with spo0H (a sigma factor) to control the expression of some genes that are critical to the sporulation process.</text>
</comment>
<dbReference type="AlphaFoldDB" id="A0A8J8SBV5"/>
<feature type="modified residue" description="4-aspartylphosphate" evidence="6">
    <location>
        <position position="56"/>
    </location>
</feature>
<dbReference type="SUPFAM" id="SSF46689">
    <property type="entry name" value="Homeodomain-like"/>
    <property type="match status" value="2"/>
</dbReference>
<evidence type="ECO:0000313" key="10">
    <source>
        <dbReference type="EMBL" id="QUH28766.1"/>
    </source>
</evidence>
<dbReference type="PROSITE" id="PS00041">
    <property type="entry name" value="HTH_ARAC_FAMILY_1"/>
    <property type="match status" value="1"/>
</dbReference>
<dbReference type="InterPro" id="IPR000160">
    <property type="entry name" value="GGDEF_dom"/>
</dbReference>
<dbReference type="Pfam" id="PF00072">
    <property type="entry name" value="Response_reg"/>
    <property type="match status" value="1"/>
</dbReference>
<dbReference type="PROSITE" id="PS50110">
    <property type="entry name" value="RESPONSE_REGULATORY"/>
    <property type="match status" value="1"/>
</dbReference>
<accession>A0A8J8SBV5</accession>
<dbReference type="InterPro" id="IPR001789">
    <property type="entry name" value="Sig_transdc_resp-reg_receiver"/>
</dbReference>
<dbReference type="CDD" id="cd17536">
    <property type="entry name" value="REC_YesN-like"/>
    <property type="match status" value="1"/>
</dbReference>
<evidence type="ECO:0000256" key="4">
    <source>
        <dbReference type="ARBA" id="ARBA00023163"/>
    </source>
</evidence>
<dbReference type="SMART" id="SM00342">
    <property type="entry name" value="HTH_ARAC"/>
    <property type="match status" value="1"/>
</dbReference>
<dbReference type="PRINTS" id="PR00032">
    <property type="entry name" value="HTHARAC"/>
</dbReference>
<proteinExistence type="predicted"/>
<dbReference type="SUPFAM" id="SSF52172">
    <property type="entry name" value="CheY-like"/>
    <property type="match status" value="1"/>
</dbReference>
<evidence type="ECO:0000256" key="3">
    <source>
        <dbReference type="ARBA" id="ARBA00023125"/>
    </source>
</evidence>
<dbReference type="InterPro" id="IPR041522">
    <property type="entry name" value="CdaR_GGDEF"/>
</dbReference>
<organism evidence="10 11">
    <name type="scientific">Vallitalea guaymasensis</name>
    <dbReference type="NCBI Taxonomy" id="1185412"/>
    <lineage>
        <taxon>Bacteria</taxon>
        <taxon>Bacillati</taxon>
        <taxon>Bacillota</taxon>
        <taxon>Clostridia</taxon>
        <taxon>Lachnospirales</taxon>
        <taxon>Vallitaleaceae</taxon>
        <taxon>Vallitalea</taxon>
    </lineage>
</organism>
<dbReference type="RefSeq" id="WP_212692973.1">
    <property type="nucleotide sequence ID" value="NZ_CP058561.1"/>
</dbReference>
<dbReference type="Proteomes" id="UP000677305">
    <property type="component" value="Chromosome"/>
</dbReference>
<sequence length="524" mass="61286">MYKILLVEDEPIFRFALKTLIEWEKYNIDMSLEAANGKKALDIIRDNMDIDVIITDINMPVMDGLKLIEEINEMSINPAIIVLSAYDDFHLVRQAFKYGVTDYILKREMEPEQVLELVLNVINKHNKVKKSHSQVKKDKNKFLKSFLSDRENNDIEQELYDYSIRLDSSNLTVFCILVDNFRQIETRYKDSIKDFERSVVRAIDQVLNRLEFGEVLPMSSDEYIIILSNKSNSMSKINNQINEILEGIRHVLFNGVNIKTSIGISDIKSGYDQIPFSYTQAKRNAQLRFLLGKGKNIFPKDSIYVKESNRHSIIGEEKELLKALDKLNKEAAFQELERIYGIISTFRIKKINDILAPYMELFFLISQYINDIDTDYSLPNEKVDFYEHIKAYETVDEVNTWIKSLVEDIINYLQEGRYLGISSSSKKAKQFIENHYMEKITFKNVCEHVHLSEAYFSKIFAKDLKLTFTEYLTKKRIEEAKTLLSDTDMKIYEICYSVGYANVEHFSRTFKKIVGMSPKQYKKS</sequence>
<dbReference type="Pfam" id="PF12833">
    <property type="entry name" value="HTH_18"/>
    <property type="match status" value="1"/>
</dbReference>
<feature type="domain" description="HTH araC/xylS-type" evidence="7">
    <location>
        <begin position="426"/>
        <end position="524"/>
    </location>
</feature>
<evidence type="ECO:0000259" key="7">
    <source>
        <dbReference type="PROSITE" id="PS01124"/>
    </source>
</evidence>
<dbReference type="KEGG" id="vgu:HYG85_07510"/>
<dbReference type="InterPro" id="IPR020449">
    <property type="entry name" value="Tscrpt_reg_AraC-type_HTH"/>
</dbReference>
<feature type="domain" description="GGDEF" evidence="9">
    <location>
        <begin position="169"/>
        <end position="308"/>
    </location>
</feature>
<gene>
    <name evidence="10" type="ORF">HYG85_07510</name>
</gene>
<dbReference type="InterPro" id="IPR018062">
    <property type="entry name" value="HTH_AraC-typ_CS"/>
</dbReference>
<dbReference type="Pfam" id="PF17853">
    <property type="entry name" value="GGDEF_2"/>
    <property type="match status" value="1"/>
</dbReference>
<dbReference type="InterPro" id="IPR011006">
    <property type="entry name" value="CheY-like_superfamily"/>
</dbReference>
<keyword evidence="4" id="KW-0804">Transcription</keyword>
<keyword evidence="6" id="KW-0597">Phosphoprotein</keyword>
<dbReference type="Gene3D" id="1.10.10.60">
    <property type="entry name" value="Homeodomain-like"/>
    <property type="match status" value="2"/>
</dbReference>
<evidence type="ECO:0000256" key="5">
    <source>
        <dbReference type="ARBA" id="ARBA00024867"/>
    </source>
</evidence>